<proteinExistence type="predicted"/>
<protein>
    <submittedName>
        <fullName evidence="2">Uncharacterized protein</fullName>
    </submittedName>
</protein>
<evidence type="ECO:0000313" key="2">
    <source>
        <dbReference type="EMBL" id="GBO32335.1"/>
    </source>
</evidence>
<evidence type="ECO:0000313" key="3">
    <source>
        <dbReference type="Proteomes" id="UP000499080"/>
    </source>
</evidence>
<organism evidence="2 3">
    <name type="scientific">Araneus ventricosus</name>
    <name type="common">Orbweaver spider</name>
    <name type="synonym">Epeira ventricosa</name>
    <dbReference type="NCBI Taxonomy" id="182803"/>
    <lineage>
        <taxon>Eukaryota</taxon>
        <taxon>Metazoa</taxon>
        <taxon>Ecdysozoa</taxon>
        <taxon>Arthropoda</taxon>
        <taxon>Chelicerata</taxon>
        <taxon>Arachnida</taxon>
        <taxon>Araneae</taxon>
        <taxon>Araneomorphae</taxon>
        <taxon>Entelegynae</taxon>
        <taxon>Araneoidea</taxon>
        <taxon>Araneidae</taxon>
        <taxon>Araneus</taxon>
    </lineage>
</organism>
<feature type="region of interest" description="Disordered" evidence="1">
    <location>
        <begin position="1"/>
        <end position="29"/>
    </location>
</feature>
<dbReference type="EMBL" id="BGPR01055794">
    <property type="protein sequence ID" value="GBO32335.1"/>
    <property type="molecule type" value="Genomic_DNA"/>
</dbReference>
<dbReference type="AlphaFoldDB" id="A0A4Y2W4V5"/>
<sequence>MSHASLAAPEMRETVPRRCQRGVSYKKIT</sequence>
<gene>
    <name evidence="2" type="ORF">AVEN_241422_1</name>
</gene>
<reference evidence="2 3" key="1">
    <citation type="journal article" date="2019" name="Sci. Rep.">
        <title>Orb-weaving spider Araneus ventricosus genome elucidates the spidroin gene catalogue.</title>
        <authorList>
            <person name="Kono N."/>
            <person name="Nakamura H."/>
            <person name="Ohtoshi R."/>
            <person name="Moran D.A.P."/>
            <person name="Shinohara A."/>
            <person name="Yoshida Y."/>
            <person name="Fujiwara M."/>
            <person name="Mori M."/>
            <person name="Tomita M."/>
            <person name="Arakawa K."/>
        </authorList>
    </citation>
    <scope>NUCLEOTIDE SEQUENCE [LARGE SCALE GENOMIC DNA]</scope>
</reference>
<dbReference type="Proteomes" id="UP000499080">
    <property type="component" value="Unassembled WGS sequence"/>
</dbReference>
<accession>A0A4Y2W4V5</accession>
<feature type="non-terminal residue" evidence="2">
    <location>
        <position position="29"/>
    </location>
</feature>
<evidence type="ECO:0000256" key="1">
    <source>
        <dbReference type="SAM" id="MobiDB-lite"/>
    </source>
</evidence>
<keyword evidence="3" id="KW-1185">Reference proteome</keyword>
<comment type="caution">
    <text evidence="2">The sequence shown here is derived from an EMBL/GenBank/DDBJ whole genome shotgun (WGS) entry which is preliminary data.</text>
</comment>
<name>A0A4Y2W4V5_ARAVE</name>